<name>W8VP17_9FLAO</name>
<dbReference type="EMBL" id="AP014548">
    <property type="protein sequence ID" value="BAO54779.1"/>
    <property type="molecule type" value="Genomic_DNA"/>
</dbReference>
<dbReference type="Proteomes" id="UP000031760">
    <property type="component" value="Chromosome"/>
</dbReference>
<evidence type="ECO:0000256" key="1">
    <source>
        <dbReference type="SAM" id="Phobius"/>
    </source>
</evidence>
<proteinExistence type="predicted"/>
<gene>
    <name evidence="2" type="ORF">NMS_0770</name>
</gene>
<evidence type="ECO:0000313" key="2">
    <source>
        <dbReference type="EMBL" id="BAO54779.1"/>
    </source>
</evidence>
<feature type="transmembrane region" description="Helical" evidence="1">
    <location>
        <begin position="84"/>
        <end position="105"/>
    </location>
</feature>
<feature type="transmembrane region" description="Helical" evidence="1">
    <location>
        <begin position="53"/>
        <end position="72"/>
    </location>
</feature>
<keyword evidence="1" id="KW-1133">Transmembrane helix</keyword>
<dbReference type="STRING" id="1454201.NMS_0770"/>
<accession>W8VP17</accession>
<dbReference type="HOGENOM" id="CLU_2194209_0_0_10"/>
<organism evidence="2 3">
    <name type="scientific">Nonlabens marinus S1-08</name>
    <dbReference type="NCBI Taxonomy" id="1454201"/>
    <lineage>
        <taxon>Bacteria</taxon>
        <taxon>Pseudomonadati</taxon>
        <taxon>Bacteroidota</taxon>
        <taxon>Flavobacteriia</taxon>
        <taxon>Flavobacteriales</taxon>
        <taxon>Flavobacteriaceae</taxon>
        <taxon>Nonlabens</taxon>
    </lineage>
</organism>
<sequence length="108" mass="12005">MSIAAYFIHGWWSPDPAISLVRTYAFLGTATFITVSGLKIVHRLVPDKLGYGFLGLIFVKCGAAILLFPELIAEDPALSKAELLNFLAPYFLFLFIEVGIVIKWLNDN</sequence>
<evidence type="ECO:0000313" key="3">
    <source>
        <dbReference type="Proteomes" id="UP000031760"/>
    </source>
</evidence>
<keyword evidence="1" id="KW-0472">Membrane</keyword>
<feature type="transmembrane region" description="Helical" evidence="1">
    <location>
        <begin position="20"/>
        <end position="41"/>
    </location>
</feature>
<protein>
    <recommendedName>
        <fullName evidence="4">ATP synthase protein I2</fullName>
    </recommendedName>
</protein>
<reference evidence="2 3" key="1">
    <citation type="journal article" date="2014" name="Proc. Natl. Acad. Sci. U.S.A.">
        <title>Functional characterization of flavobacteria rhodopsins reveals a unique class of light-driven chloride pump in bacteria.</title>
        <authorList>
            <person name="Yoshizawa S."/>
            <person name="Kumagai Y."/>
            <person name="Kim H."/>
            <person name="Ogura Y."/>
            <person name="Hayashi T."/>
            <person name="Iwasaki W."/>
            <person name="DeLong E.F."/>
            <person name="Kogure K."/>
        </authorList>
    </citation>
    <scope>NUCLEOTIDE SEQUENCE [LARGE SCALE GENOMIC DNA]</scope>
    <source>
        <strain evidence="2 3">S1-08</strain>
    </source>
</reference>
<dbReference type="AlphaFoldDB" id="W8VP17"/>
<evidence type="ECO:0008006" key="4">
    <source>
        <dbReference type="Google" id="ProtNLM"/>
    </source>
</evidence>
<keyword evidence="1" id="KW-0812">Transmembrane</keyword>
<keyword evidence="3" id="KW-1185">Reference proteome</keyword>
<dbReference type="KEGG" id="nmf:NMS_0770"/>